<dbReference type="Proteomes" id="UP000480185">
    <property type="component" value="Unassembled WGS sequence"/>
</dbReference>
<reference evidence="1 2" key="1">
    <citation type="submission" date="2019-11" db="EMBL/GenBank/DDBJ databases">
        <authorList>
            <person name="Li J."/>
        </authorList>
    </citation>
    <scope>NUCLEOTIDE SEQUENCE [LARGE SCALE GENOMIC DNA]</scope>
    <source>
        <strain evidence="1 2">J4</strain>
    </source>
</reference>
<evidence type="ECO:0000313" key="1">
    <source>
        <dbReference type="EMBL" id="MRG85591.1"/>
    </source>
</evidence>
<dbReference type="AlphaFoldDB" id="A0A6G1X3M5"/>
<gene>
    <name evidence="1" type="ORF">GH754_04500</name>
</gene>
<dbReference type="Pfam" id="PF09388">
    <property type="entry name" value="SpoOE-like"/>
    <property type="match status" value="1"/>
</dbReference>
<dbReference type="Gene3D" id="4.10.280.10">
    <property type="entry name" value="Helix-loop-helix DNA-binding domain"/>
    <property type="match status" value="1"/>
</dbReference>
<dbReference type="GO" id="GO:0043937">
    <property type="term" value="P:regulation of sporulation"/>
    <property type="evidence" value="ECO:0007669"/>
    <property type="project" value="InterPro"/>
</dbReference>
<dbReference type="SUPFAM" id="SSF140500">
    <property type="entry name" value="BAS1536-like"/>
    <property type="match status" value="1"/>
</dbReference>
<dbReference type="GO" id="GO:0046983">
    <property type="term" value="F:protein dimerization activity"/>
    <property type="evidence" value="ECO:0007669"/>
    <property type="project" value="InterPro"/>
</dbReference>
<dbReference type="InterPro" id="IPR018540">
    <property type="entry name" value="Spo0E-like"/>
</dbReference>
<dbReference type="OrthoDB" id="2973153at2"/>
<comment type="caution">
    <text evidence="1">The sequence shown here is derived from an EMBL/GenBank/DDBJ whole genome shotgun (WGS) entry which is preliminary data.</text>
</comment>
<evidence type="ECO:0000313" key="2">
    <source>
        <dbReference type="Proteomes" id="UP000480185"/>
    </source>
</evidence>
<dbReference type="RefSeq" id="WP_153727518.1">
    <property type="nucleotide sequence ID" value="NZ_WJNH01000002.1"/>
</dbReference>
<dbReference type="PANTHER" id="PTHR41263">
    <property type="entry name" value="ASPARTYL-PHOSPHATE PHOSPHATASE YISI"/>
    <property type="match status" value="1"/>
</dbReference>
<dbReference type="InterPro" id="IPR053028">
    <property type="entry name" value="Spo0E-like_phosphatase"/>
</dbReference>
<sequence length="68" mass="8119">MRKLTTEDMRNEYLYEAIVEKREEMHDMADDFGIESAKTLSVSQELDNLINLYIRDKLEEKSYNLSKN</sequence>
<accession>A0A6G1X3M5</accession>
<dbReference type="EMBL" id="WJNH01000002">
    <property type="protein sequence ID" value="MRG85591.1"/>
    <property type="molecule type" value="Genomic_DNA"/>
</dbReference>
<keyword evidence="2" id="KW-1185">Reference proteome</keyword>
<dbReference type="PANTHER" id="PTHR41263:SF1">
    <property type="entry name" value="ASPARTYL-PHOSPHATE PHOSPHATASE YISI"/>
    <property type="match status" value="1"/>
</dbReference>
<dbReference type="InterPro" id="IPR036638">
    <property type="entry name" value="HLH_DNA-bd_sf"/>
</dbReference>
<dbReference type="InterPro" id="IPR037208">
    <property type="entry name" value="Spo0E-like_sf"/>
</dbReference>
<protein>
    <submittedName>
        <fullName evidence="1">Spo0E family sporulation regulatory protein-aspartic acid phosphatase</fullName>
    </submittedName>
</protein>
<organism evidence="1 2">
    <name type="scientific">Salinibacillus xinjiangensis</name>
    <dbReference type="NCBI Taxonomy" id="1229268"/>
    <lineage>
        <taxon>Bacteria</taxon>
        <taxon>Bacillati</taxon>
        <taxon>Bacillota</taxon>
        <taxon>Bacilli</taxon>
        <taxon>Bacillales</taxon>
        <taxon>Bacillaceae</taxon>
        <taxon>Salinibacillus</taxon>
    </lineage>
</organism>
<proteinExistence type="predicted"/>
<name>A0A6G1X3M5_9BACI</name>